<keyword evidence="1 3" id="KW-0560">Oxidoreductase</keyword>
<dbReference type="SUPFAM" id="SSF51905">
    <property type="entry name" value="FAD/NAD(P)-binding domain"/>
    <property type="match status" value="1"/>
</dbReference>
<evidence type="ECO:0000256" key="1">
    <source>
        <dbReference type="ARBA" id="ARBA00023002"/>
    </source>
</evidence>
<dbReference type="EC" id="1.8.1.9" evidence="3"/>
<dbReference type="Pfam" id="PF07992">
    <property type="entry name" value="Pyr_redox_2"/>
    <property type="match status" value="1"/>
</dbReference>
<dbReference type="PATRIC" id="fig|1121318.3.peg.3209"/>
<dbReference type="PANTHER" id="PTHR42949:SF3">
    <property type="entry name" value="ANAEROBIC GLYCEROL-3-PHOSPHATE DEHYDROGENASE SUBUNIT B"/>
    <property type="match status" value="1"/>
</dbReference>
<keyword evidence="4" id="KW-1185">Reference proteome</keyword>
<comment type="caution">
    <text evidence="3">The sequence shown here is derived from an EMBL/GenBank/DDBJ whole genome shotgun (WGS) entry which is preliminary data.</text>
</comment>
<name>A0A0L6Z686_9CLOT</name>
<evidence type="ECO:0000259" key="2">
    <source>
        <dbReference type="Pfam" id="PF07992"/>
    </source>
</evidence>
<evidence type="ECO:0000313" key="4">
    <source>
        <dbReference type="Proteomes" id="UP000037043"/>
    </source>
</evidence>
<sequence>MLEWDIVIIGGGPAGLAAAIRAKELGNDRVLILEREGYLGGVLNQCIHSGFGFEIMQKELTGPEYAEVFIRKILVMGIEYKLNTTVFDLKRDKIIYAVNEVDGIIEIKSKAIILATGCRERPRGTINIAGSKSAGIFTAGTVQKFINLEGYIPGKEVVILGSGDIALVVARRLILEGANVKAVIEVNEQIEGKKENLEDCIKDFDIPLKLCYTVVGVEGIDRVEGVIISKIDENKVPIKGTEEYIACDTIVLSVELIPDSELLKGIGINQWTSSRGPKVNENMETEIEGIFACGNLLYVHNKVDKITLEGYSVGEKAVKYINENYYKSL</sequence>
<proteinExistence type="predicted"/>
<dbReference type="EMBL" id="LHUR01000042">
    <property type="protein sequence ID" value="KOA18313.1"/>
    <property type="molecule type" value="Genomic_DNA"/>
</dbReference>
<feature type="domain" description="FAD/NAD(P)-binding" evidence="2">
    <location>
        <begin position="5"/>
        <end position="297"/>
    </location>
</feature>
<dbReference type="InterPro" id="IPR036188">
    <property type="entry name" value="FAD/NAD-bd_sf"/>
</dbReference>
<accession>A0A0L6Z686</accession>
<dbReference type="InterPro" id="IPR051691">
    <property type="entry name" value="Metab_Enz_Cyan_OpOx_G3PDH"/>
</dbReference>
<dbReference type="PANTHER" id="PTHR42949">
    <property type="entry name" value="ANAEROBIC GLYCEROL-3-PHOSPHATE DEHYDROGENASE SUBUNIT B"/>
    <property type="match status" value="1"/>
</dbReference>
<protein>
    <submittedName>
        <fullName evidence="3">Thioredoxin reductase</fullName>
        <ecNumber evidence="3">1.8.1.9</ecNumber>
    </submittedName>
</protein>
<dbReference type="GO" id="GO:0004791">
    <property type="term" value="F:thioredoxin-disulfide reductase (NADPH) activity"/>
    <property type="evidence" value="ECO:0007669"/>
    <property type="project" value="UniProtKB-EC"/>
</dbReference>
<dbReference type="AlphaFoldDB" id="A0A0L6Z686"/>
<evidence type="ECO:0000313" key="3">
    <source>
        <dbReference type="EMBL" id="KOA18313.1"/>
    </source>
</evidence>
<dbReference type="InterPro" id="IPR023753">
    <property type="entry name" value="FAD/NAD-binding_dom"/>
</dbReference>
<dbReference type="PRINTS" id="PR00469">
    <property type="entry name" value="PNDRDTASEII"/>
</dbReference>
<dbReference type="PRINTS" id="PR00368">
    <property type="entry name" value="FADPNR"/>
</dbReference>
<dbReference type="Gene3D" id="3.50.50.60">
    <property type="entry name" value="FAD/NAD(P)-binding domain"/>
    <property type="match status" value="2"/>
</dbReference>
<gene>
    <name evidence="3" type="primary">trxB_3</name>
    <name evidence="3" type="ORF">CLHOM_32100</name>
</gene>
<reference evidence="4" key="1">
    <citation type="submission" date="2015-08" db="EMBL/GenBank/DDBJ databases">
        <title>Genome sequence of the strict anaerobe Clostridium homopropionicum LuHBu1 (DSM 5847T).</title>
        <authorList>
            <person name="Poehlein A."/>
            <person name="Beck M."/>
            <person name="Schiel-Bengelsdorf B."/>
            <person name="Bengelsdorf F.R."/>
            <person name="Daniel R."/>
            <person name="Duerre P."/>
        </authorList>
    </citation>
    <scope>NUCLEOTIDE SEQUENCE [LARGE SCALE GENOMIC DNA]</scope>
    <source>
        <strain evidence="4">DSM 5847</strain>
    </source>
</reference>
<dbReference type="Proteomes" id="UP000037043">
    <property type="component" value="Unassembled WGS sequence"/>
</dbReference>
<dbReference type="STRING" id="36844.SAMN04488501_101273"/>
<organism evidence="3 4">
    <name type="scientific">Clostridium homopropionicum DSM 5847</name>
    <dbReference type="NCBI Taxonomy" id="1121318"/>
    <lineage>
        <taxon>Bacteria</taxon>
        <taxon>Bacillati</taxon>
        <taxon>Bacillota</taxon>
        <taxon>Clostridia</taxon>
        <taxon>Eubacteriales</taxon>
        <taxon>Clostridiaceae</taxon>
        <taxon>Clostridium</taxon>
    </lineage>
</organism>